<gene>
    <name evidence="2" type="ORF">Micbo1qcDRAFT_202773</name>
</gene>
<dbReference type="PANTHER" id="PTHR10622:SF10">
    <property type="entry name" value="HET DOMAIN-CONTAINING PROTEIN"/>
    <property type="match status" value="1"/>
</dbReference>
<dbReference type="InParanoid" id="A0A136J5W8"/>
<keyword evidence="3" id="KW-1185">Reference proteome</keyword>
<evidence type="ECO:0000256" key="1">
    <source>
        <dbReference type="SAM" id="MobiDB-lite"/>
    </source>
</evidence>
<name>A0A136J5W8_9PEZI</name>
<accession>A0A136J5W8</accession>
<protein>
    <recommendedName>
        <fullName evidence="4">Heterokaryon incompatibility domain-containing protein</fullName>
    </recommendedName>
</protein>
<feature type="region of interest" description="Disordered" evidence="1">
    <location>
        <begin position="180"/>
        <end position="203"/>
    </location>
</feature>
<dbReference type="AlphaFoldDB" id="A0A136J5W8"/>
<reference evidence="3" key="1">
    <citation type="submission" date="2016-02" db="EMBL/GenBank/DDBJ databases">
        <title>Draft genome sequence of Microdochium bolleyi, a fungal endophyte of beachgrass.</title>
        <authorList>
            <consortium name="DOE Joint Genome Institute"/>
            <person name="David A.S."/>
            <person name="May G."/>
            <person name="Haridas S."/>
            <person name="Lim J."/>
            <person name="Wang M."/>
            <person name="Labutti K."/>
            <person name="Lipzen A."/>
            <person name="Barry K."/>
            <person name="Grigoriev I.V."/>
        </authorList>
    </citation>
    <scope>NUCLEOTIDE SEQUENCE [LARGE SCALE GENOMIC DNA]</scope>
    <source>
        <strain evidence="3">J235TASD1</strain>
    </source>
</reference>
<dbReference type="Proteomes" id="UP000070501">
    <property type="component" value="Unassembled WGS sequence"/>
</dbReference>
<proteinExistence type="predicted"/>
<evidence type="ECO:0000313" key="3">
    <source>
        <dbReference type="Proteomes" id="UP000070501"/>
    </source>
</evidence>
<dbReference type="STRING" id="196109.A0A136J5W8"/>
<evidence type="ECO:0008006" key="4">
    <source>
        <dbReference type="Google" id="ProtNLM"/>
    </source>
</evidence>
<dbReference type="EMBL" id="KQ964248">
    <property type="protein sequence ID" value="KXJ92554.1"/>
    <property type="molecule type" value="Genomic_DNA"/>
</dbReference>
<dbReference type="PANTHER" id="PTHR10622">
    <property type="entry name" value="HET DOMAIN-CONTAINING PROTEIN"/>
    <property type="match status" value="1"/>
</dbReference>
<sequence>MRLLTTGADGRVTIAGPYRKHVPRYAILSHRRDPEEGEVTLQDLLGGNAQARPDLRKRADRYYVYLEDVPCGEDTGAWEPLLRSSEWLRRGWTLQELIAPASVEFFARDGLFLGNKMKLAELISWRWVRTRTTTVEEDMVYCMLGLLEVSMPVKYGEGYSDAVLRLDDILDRNHGTKVSGGVSSYTRGGNARLSENETGTPTF</sequence>
<dbReference type="OrthoDB" id="674604at2759"/>
<organism evidence="2 3">
    <name type="scientific">Microdochium bolleyi</name>
    <dbReference type="NCBI Taxonomy" id="196109"/>
    <lineage>
        <taxon>Eukaryota</taxon>
        <taxon>Fungi</taxon>
        <taxon>Dikarya</taxon>
        <taxon>Ascomycota</taxon>
        <taxon>Pezizomycotina</taxon>
        <taxon>Sordariomycetes</taxon>
        <taxon>Xylariomycetidae</taxon>
        <taxon>Xylariales</taxon>
        <taxon>Microdochiaceae</taxon>
        <taxon>Microdochium</taxon>
    </lineage>
</organism>
<evidence type="ECO:0000313" key="2">
    <source>
        <dbReference type="EMBL" id="KXJ92554.1"/>
    </source>
</evidence>